<reference evidence="1 2" key="1">
    <citation type="journal article" date="2015" name="Nature">
        <title>rRNA introns, odd ribosomes, and small enigmatic genomes across a large radiation of phyla.</title>
        <authorList>
            <person name="Brown C.T."/>
            <person name="Hug L.A."/>
            <person name="Thomas B.C."/>
            <person name="Sharon I."/>
            <person name="Castelle C.J."/>
            <person name="Singh A."/>
            <person name="Wilkins M.J."/>
            <person name="Williams K.H."/>
            <person name="Banfield J.F."/>
        </authorList>
    </citation>
    <scope>NUCLEOTIDE SEQUENCE [LARGE SCALE GENOMIC DNA]</scope>
</reference>
<gene>
    <name evidence="1" type="ORF">US45_C0032G0002</name>
</gene>
<evidence type="ECO:0000313" key="2">
    <source>
        <dbReference type="Proteomes" id="UP000034701"/>
    </source>
</evidence>
<sequence>MYKYKYPKPIIVKLTDELGFKLRQKAAEYITANQNRTGAERGSSEEQGFGALAEMVIRNKLGMPEINPEDHPLGYDILLPSGIKVDVKCRGGALPFKEEYEGSDGIAREAKHNFFARQMHDERLDADIYVMTHLETPSKRELPGTTRQRKWILYICGWVSKERVANEGVYLPRGSLTEQGRTWFTYRGQEIEYYNRNLNGLGSVEDLLSIDPPDVEKDRTHKGDLNLTSVDAVRIAYDLIGRGVLSEKHLAFVQKETGLTKIVKPILHANQYFHLLNWLKGKGALTDSEIEKARQVLQEEPYNGI</sequence>
<proteinExistence type="predicted"/>
<dbReference type="AlphaFoldDB" id="A0A0G0GPQ6"/>
<comment type="caution">
    <text evidence="1">The sequence shown here is derived from an EMBL/GenBank/DDBJ whole genome shotgun (WGS) entry which is preliminary data.</text>
</comment>
<organism evidence="1 2">
    <name type="scientific">Candidatus Nomurabacteria bacterium GW2011_GWA1_37_20</name>
    <dbReference type="NCBI Taxonomy" id="1618729"/>
    <lineage>
        <taxon>Bacteria</taxon>
        <taxon>Candidatus Nomuraibacteriota</taxon>
    </lineage>
</organism>
<name>A0A0G0GPQ6_9BACT</name>
<evidence type="ECO:0000313" key="1">
    <source>
        <dbReference type="EMBL" id="KKQ32027.1"/>
    </source>
</evidence>
<accession>A0A0G0GPQ6</accession>
<protein>
    <submittedName>
        <fullName evidence="1">Uncharacterized protein</fullName>
    </submittedName>
</protein>
<dbReference type="EMBL" id="LBTA01000032">
    <property type="protein sequence ID" value="KKQ32027.1"/>
    <property type="molecule type" value="Genomic_DNA"/>
</dbReference>
<dbReference type="Proteomes" id="UP000034701">
    <property type="component" value="Unassembled WGS sequence"/>
</dbReference>